<proteinExistence type="inferred from homology"/>
<dbReference type="Pfam" id="PF01370">
    <property type="entry name" value="Epimerase"/>
    <property type="match status" value="1"/>
</dbReference>
<sequence length="321" mass="35141">MQRNTLKHRILITGGAGFIGGHLARALVASGEEVTVLDDLRVPPMIPPEGTGKFLEKPVLELEERDLSDVRLVYHLASHKSVPRSFKQPLDYLDNVDSGRHLLALCTSVGVPKVVVGSTCEVYGQADTLPTPEDSPLSPRSPYAASKVGLEMVAGAHQRASVAPEVGIVRFFNVYGPGERPDALVPRLCANLLTRNELPVEGDGEQRRDFTYITDVVDKLVALANRPLPSVVNFGSGQSLSVNDVIRILQATSPAAEVARKQPRPNEITEFRADTALQTRQIGERSGGIGIEEGIRLTLEWWQSRDLDDIRQRIFQEEGAD</sequence>
<evidence type="ECO:0000256" key="1">
    <source>
        <dbReference type="ARBA" id="ARBA00007637"/>
    </source>
</evidence>
<reference evidence="4" key="1">
    <citation type="submission" date="2017-11" db="EMBL/GenBank/DDBJ databases">
        <authorList>
            <person name="Wibberg D."/>
        </authorList>
    </citation>
    <scope>NUCLEOTIDE SEQUENCE [LARGE SCALE GENOMIC DNA]</scope>
</reference>
<dbReference type="RefSeq" id="WP_102514799.1">
    <property type="nucleotide sequence ID" value="NZ_LT962942.1"/>
</dbReference>
<gene>
    <name evidence="3" type="primary">strE_3</name>
    <name evidence="3" type="ORF">SCNRRL3882_2857</name>
</gene>
<evidence type="ECO:0000259" key="2">
    <source>
        <dbReference type="Pfam" id="PF01370"/>
    </source>
</evidence>
<dbReference type="SUPFAM" id="SSF51735">
    <property type="entry name" value="NAD(P)-binding Rossmann-fold domains"/>
    <property type="match status" value="1"/>
</dbReference>
<dbReference type="InterPro" id="IPR036291">
    <property type="entry name" value="NAD(P)-bd_dom_sf"/>
</dbReference>
<dbReference type="Gene3D" id="3.90.25.10">
    <property type="entry name" value="UDP-galactose 4-epimerase, domain 1"/>
    <property type="match status" value="1"/>
</dbReference>
<evidence type="ECO:0000313" key="4">
    <source>
        <dbReference type="Proteomes" id="UP000235464"/>
    </source>
</evidence>
<dbReference type="SMR" id="A0A2N9B7S4"/>
<keyword evidence="4" id="KW-1185">Reference proteome</keyword>
<dbReference type="EC" id="4.2.1.46" evidence="3"/>
<accession>A0A2N9B7S4</accession>
<feature type="domain" description="NAD-dependent epimerase/dehydratase" evidence="2">
    <location>
        <begin position="10"/>
        <end position="231"/>
    </location>
</feature>
<keyword evidence="3" id="KW-0456">Lyase</keyword>
<dbReference type="OrthoDB" id="9801785at2"/>
<dbReference type="AlphaFoldDB" id="A0A2N9B7S4"/>
<dbReference type="Gene3D" id="3.40.50.720">
    <property type="entry name" value="NAD(P)-binding Rossmann-like Domain"/>
    <property type="match status" value="1"/>
</dbReference>
<dbReference type="EMBL" id="LT963352">
    <property type="protein sequence ID" value="SOR79395.1"/>
    <property type="molecule type" value="Genomic_DNA"/>
</dbReference>
<dbReference type="Proteomes" id="UP000235464">
    <property type="component" value="Chromosome I"/>
</dbReference>
<dbReference type="GO" id="GO:0008460">
    <property type="term" value="F:dTDP-glucose 4,6-dehydratase activity"/>
    <property type="evidence" value="ECO:0007669"/>
    <property type="project" value="UniProtKB-EC"/>
</dbReference>
<name>A0A2N9B7S4_STRCX</name>
<dbReference type="InterPro" id="IPR001509">
    <property type="entry name" value="Epimerase_deHydtase"/>
</dbReference>
<organism evidence="3 4">
    <name type="scientific">Streptomyces chartreusis NRRL 3882</name>
    <dbReference type="NCBI Taxonomy" id="1079985"/>
    <lineage>
        <taxon>Bacteria</taxon>
        <taxon>Bacillati</taxon>
        <taxon>Actinomycetota</taxon>
        <taxon>Actinomycetes</taxon>
        <taxon>Kitasatosporales</taxon>
        <taxon>Streptomycetaceae</taxon>
        <taxon>Streptomyces</taxon>
    </lineage>
</organism>
<protein>
    <submittedName>
        <fullName evidence="3">dTDP-glucose 4,6-dehydratase</fullName>
        <ecNumber evidence="3">4.2.1.46</ecNumber>
    </submittedName>
</protein>
<dbReference type="PANTHER" id="PTHR43000">
    <property type="entry name" value="DTDP-D-GLUCOSE 4,6-DEHYDRATASE-RELATED"/>
    <property type="match status" value="1"/>
</dbReference>
<comment type="similarity">
    <text evidence="1">Belongs to the NAD(P)-dependent epimerase/dehydratase family.</text>
</comment>
<evidence type="ECO:0000313" key="3">
    <source>
        <dbReference type="EMBL" id="SOR79395.1"/>
    </source>
</evidence>